<dbReference type="GO" id="GO:0008360">
    <property type="term" value="P:regulation of cell shape"/>
    <property type="evidence" value="ECO:0007669"/>
    <property type="project" value="UniProtKB-UniRule"/>
</dbReference>
<keyword evidence="5 8" id="KW-0573">Peptidoglycan synthesis</keyword>
<evidence type="ECO:0000256" key="6">
    <source>
        <dbReference type="ARBA" id="ARBA00022989"/>
    </source>
</evidence>
<feature type="transmembrane region" description="Helical" evidence="8">
    <location>
        <begin position="165"/>
        <end position="185"/>
    </location>
</feature>
<evidence type="ECO:0000256" key="1">
    <source>
        <dbReference type="ARBA" id="ARBA00004651"/>
    </source>
</evidence>
<dbReference type="EMBL" id="PCRP01000069">
    <property type="protein sequence ID" value="PIP23247.1"/>
    <property type="molecule type" value="Genomic_DNA"/>
</dbReference>
<protein>
    <recommendedName>
        <fullName evidence="8">Probable lipid II flippase MurJ</fullName>
    </recommendedName>
</protein>
<comment type="subcellular location">
    <subcellularLocation>
        <location evidence="1 8">Cell membrane</location>
        <topology evidence="1 8">Multi-pass membrane protein</topology>
    </subcellularLocation>
</comment>
<evidence type="ECO:0000256" key="5">
    <source>
        <dbReference type="ARBA" id="ARBA00022984"/>
    </source>
</evidence>
<feature type="transmembrane region" description="Helical" evidence="8">
    <location>
        <begin position="320"/>
        <end position="342"/>
    </location>
</feature>
<feature type="transmembrane region" description="Helical" evidence="8">
    <location>
        <begin position="12"/>
        <end position="30"/>
    </location>
</feature>
<feature type="transmembrane region" description="Helical" evidence="8">
    <location>
        <begin position="475"/>
        <end position="496"/>
    </location>
</feature>
<feature type="transmembrane region" description="Helical" evidence="8">
    <location>
        <begin position="278"/>
        <end position="300"/>
    </location>
</feature>
<evidence type="ECO:0000256" key="3">
    <source>
        <dbReference type="ARBA" id="ARBA00022692"/>
    </source>
</evidence>
<dbReference type="PIRSF" id="PIRSF002869">
    <property type="entry name" value="MviN"/>
    <property type="match status" value="1"/>
</dbReference>
<comment type="similarity">
    <text evidence="8 9">Belongs to the MurJ/MviN family.</text>
</comment>
<dbReference type="CDD" id="cd13123">
    <property type="entry name" value="MATE_MurJ_like"/>
    <property type="match status" value="1"/>
</dbReference>
<dbReference type="UniPathway" id="UPA00219"/>
<dbReference type="GO" id="GO:0015648">
    <property type="term" value="F:lipid-linked peptidoglycan transporter activity"/>
    <property type="evidence" value="ECO:0007669"/>
    <property type="project" value="UniProtKB-UniRule"/>
</dbReference>
<dbReference type="GO" id="GO:0034204">
    <property type="term" value="P:lipid translocation"/>
    <property type="evidence" value="ECO:0007669"/>
    <property type="project" value="TreeGrafter"/>
</dbReference>
<feature type="transmembrane region" description="Helical" evidence="8">
    <location>
        <begin position="191"/>
        <end position="208"/>
    </location>
</feature>
<feature type="transmembrane region" description="Helical" evidence="8">
    <location>
        <begin position="432"/>
        <end position="455"/>
    </location>
</feature>
<gene>
    <name evidence="10" type="primary">mviN</name>
    <name evidence="8" type="synonym">murJ</name>
    <name evidence="10" type="ORF">COX36_04315</name>
</gene>
<name>A0A2G9YVK9_9BACT</name>
<organism evidence="10 11">
    <name type="scientific">Candidatus Nealsonbacteria bacterium CG23_combo_of_CG06-09_8_20_14_all_38_19</name>
    <dbReference type="NCBI Taxonomy" id="1974721"/>
    <lineage>
        <taxon>Bacteria</taxon>
        <taxon>Candidatus Nealsoniibacteriota</taxon>
    </lineage>
</organism>
<evidence type="ECO:0000256" key="4">
    <source>
        <dbReference type="ARBA" id="ARBA00022960"/>
    </source>
</evidence>
<dbReference type="PRINTS" id="PR01806">
    <property type="entry name" value="VIRFACTRMVIN"/>
</dbReference>
<dbReference type="GO" id="GO:0009252">
    <property type="term" value="P:peptidoglycan biosynthetic process"/>
    <property type="evidence" value="ECO:0007669"/>
    <property type="project" value="UniProtKB-UniRule"/>
</dbReference>
<comment type="function">
    <text evidence="8 9">Involved in peptidoglycan biosynthesis. Transports lipid-linked peptidoglycan precursors from the inner to the outer leaflet of the cytoplasmic membrane.</text>
</comment>
<comment type="pathway">
    <text evidence="8">Cell wall biogenesis; peptidoglycan biosynthesis.</text>
</comment>
<dbReference type="InterPro" id="IPR051050">
    <property type="entry name" value="Lipid_II_flippase_MurJ/MviN"/>
</dbReference>
<dbReference type="InterPro" id="IPR004268">
    <property type="entry name" value="MurJ"/>
</dbReference>
<evidence type="ECO:0000256" key="9">
    <source>
        <dbReference type="PIRNR" id="PIRNR002869"/>
    </source>
</evidence>
<evidence type="ECO:0000256" key="2">
    <source>
        <dbReference type="ARBA" id="ARBA00022475"/>
    </source>
</evidence>
<keyword evidence="8 9" id="KW-0961">Cell wall biogenesis/degradation</keyword>
<dbReference type="GO" id="GO:0071555">
    <property type="term" value="P:cell wall organization"/>
    <property type="evidence" value="ECO:0007669"/>
    <property type="project" value="UniProtKB-UniRule"/>
</dbReference>
<keyword evidence="4 8" id="KW-0133">Cell shape</keyword>
<evidence type="ECO:0000256" key="7">
    <source>
        <dbReference type="ARBA" id="ARBA00023136"/>
    </source>
</evidence>
<feature type="transmembrane region" description="Helical" evidence="8">
    <location>
        <begin position="139"/>
        <end position="158"/>
    </location>
</feature>
<sequence>MINRVLNSQTKTITGAAIVLAVSAVLSGFLGLIRDRLLAATFGAGIETSIYFAAFRVPDLVYNILILGGILVTFLPLFSEYFSENKKEAWQMTNYVLNAFLILLVLVCLILFLLAPLFVKVITPGFAEKDKATVVALTRILFLSPIFFGIANIFSGILHYFNCFLAYSIAPLLYNIGIILGIIFLTPYFNIFGAGIGVVFGAFLYLFIQIPSAIHQGFEYKFLVNFKYPALKRIFFLMVPRACGVVANQINLIVITAIASTITIGSIAIFNFSNNLQGMAASVFGVSLATAVFPTFSKLLANGQKKEFAEKFSSLLRQTLFLIVPVSVLMLLLRAQIVRLVLGAGRFDWEDTRLTAASLGLFSLSIFASTLIPFIARAFFSLKDTKTPALVTIISVTVNAMLSFLFVRLLAFSNFFSEFLKFLLKVQNIKNISMIGLPLAFSIAAILQFILLLYFLQKRIGDFRVKEVSSSLKKILVASFLMAIFVYLSLQFASMLVNMQTFLGVFLQTTFASFVGFCVYILATNALGSSEVRNIKYLILRQLSGLH</sequence>
<dbReference type="PANTHER" id="PTHR47019:SF1">
    <property type="entry name" value="LIPID II FLIPPASE MURJ"/>
    <property type="match status" value="1"/>
</dbReference>
<feature type="transmembrane region" description="Helical" evidence="8">
    <location>
        <begin position="250"/>
        <end position="272"/>
    </location>
</feature>
<feature type="transmembrane region" description="Helical" evidence="8">
    <location>
        <begin position="354"/>
        <end position="376"/>
    </location>
</feature>
<feature type="transmembrane region" description="Helical" evidence="8">
    <location>
        <begin position="502"/>
        <end position="523"/>
    </location>
</feature>
<dbReference type="GO" id="GO:0005886">
    <property type="term" value="C:plasma membrane"/>
    <property type="evidence" value="ECO:0007669"/>
    <property type="project" value="UniProtKB-SubCell"/>
</dbReference>
<accession>A0A2G9YVK9</accession>
<dbReference type="HAMAP" id="MF_02078">
    <property type="entry name" value="MurJ_MviN"/>
    <property type="match status" value="1"/>
</dbReference>
<keyword evidence="3 8" id="KW-0812">Transmembrane</keyword>
<keyword evidence="2 8" id="KW-1003">Cell membrane</keyword>
<dbReference type="Proteomes" id="UP000230273">
    <property type="component" value="Unassembled WGS sequence"/>
</dbReference>
<feature type="transmembrane region" description="Helical" evidence="8">
    <location>
        <begin position="388"/>
        <end position="412"/>
    </location>
</feature>
<dbReference type="PANTHER" id="PTHR47019">
    <property type="entry name" value="LIPID II FLIPPASE MURJ"/>
    <property type="match status" value="1"/>
</dbReference>
<feature type="transmembrane region" description="Helical" evidence="8">
    <location>
        <begin position="60"/>
        <end position="83"/>
    </location>
</feature>
<keyword evidence="8 9" id="KW-0813">Transport</keyword>
<reference evidence="10 11" key="1">
    <citation type="submission" date="2017-09" db="EMBL/GenBank/DDBJ databases">
        <title>Depth-based differentiation of microbial function through sediment-hosted aquifers and enrichment of novel symbionts in the deep terrestrial subsurface.</title>
        <authorList>
            <person name="Probst A.J."/>
            <person name="Ladd B."/>
            <person name="Jarett J.K."/>
            <person name="Geller-Mcgrath D.E."/>
            <person name="Sieber C.M."/>
            <person name="Emerson J.B."/>
            <person name="Anantharaman K."/>
            <person name="Thomas B.C."/>
            <person name="Malmstrom R."/>
            <person name="Stieglmeier M."/>
            <person name="Klingl A."/>
            <person name="Woyke T."/>
            <person name="Ryan C.M."/>
            <person name="Banfield J.F."/>
        </authorList>
    </citation>
    <scope>NUCLEOTIDE SEQUENCE [LARGE SCALE GENOMIC DNA]</scope>
    <source>
        <strain evidence="10">CG23_combo_of_CG06-09_8_20_14_all_38_19</strain>
    </source>
</reference>
<comment type="caution">
    <text evidence="10">The sequence shown here is derived from an EMBL/GenBank/DDBJ whole genome shotgun (WGS) entry which is preliminary data.</text>
</comment>
<proteinExistence type="inferred from homology"/>
<dbReference type="NCBIfam" id="TIGR01695">
    <property type="entry name" value="murJ_mviN"/>
    <property type="match status" value="1"/>
</dbReference>
<evidence type="ECO:0000313" key="11">
    <source>
        <dbReference type="Proteomes" id="UP000230273"/>
    </source>
</evidence>
<keyword evidence="7 8" id="KW-0472">Membrane</keyword>
<dbReference type="AlphaFoldDB" id="A0A2G9YVK9"/>
<feature type="transmembrane region" description="Helical" evidence="8">
    <location>
        <begin position="95"/>
        <end position="119"/>
    </location>
</feature>
<dbReference type="Pfam" id="PF03023">
    <property type="entry name" value="MurJ"/>
    <property type="match status" value="1"/>
</dbReference>
<keyword evidence="6 8" id="KW-1133">Transmembrane helix</keyword>
<evidence type="ECO:0000313" key="10">
    <source>
        <dbReference type="EMBL" id="PIP23247.1"/>
    </source>
</evidence>
<evidence type="ECO:0000256" key="8">
    <source>
        <dbReference type="HAMAP-Rule" id="MF_02078"/>
    </source>
</evidence>